<feature type="active site" description="Proton acceptor" evidence="10">
    <location>
        <position position="247"/>
    </location>
</feature>
<feature type="site" description="Important for substrate specificity" evidence="10">
    <location>
        <position position="1"/>
    </location>
</feature>
<evidence type="ECO:0000256" key="3">
    <source>
        <dbReference type="ARBA" id="ARBA00022723"/>
    </source>
</evidence>
<feature type="binding site" evidence="10">
    <location>
        <position position="172"/>
    </location>
    <ligand>
        <name>ATP</name>
        <dbReference type="ChEBI" id="CHEBI:30616"/>
    </ligand>
</feature>
<dbReference type="HAMAP" id="MF_01987">
    <property type="entry name" value="Ribokinase"/>
    <property type="match status" value="1"/>
</dbReference>
<dbReference type="InterPro" id="IPR011877">
    <property type="entry name" value="Ribokinase"/>
</dbReference>
<dbReference type="GO" id="GO:0005829">
    <property type="term" value="C:cytosol"/>
    <property type="evidence" value="ECO:0007669"/>
    <property type="project" value="TreeGrafter"/>
</dbReference>
<accession>A0A172TNV9</accession>
<dbReference type="GO" id="GO:0005524">
    <property type="term" value="F:ATP binding"/>
    <property type="evidence" value="ECO:0007669"/>
    <property type="project" value="UniProtKB-UniRule"/>
</dbReference>
<keyword evidence="2 10" id="KW-0808">Transferase</keyword>
<evidence type="ECO:0000256" key="6">
    <source>
        <dbReference type="ARBA" id="ARBA00022840"/>
    </source>
</evidence>
<evidence type="ECO:0000256" key="2">
    <source>
        <dbReference type="ARBA" id="ARBA00022679"/>
    </source>
</evidence>
<evidence type="ECO:0000256" key="10">
    <source>
        <dbReference type="HAMAP-Rule" id="MF_01987"/>
    </source>
</evidence>
<dbReference type="PANTHER" id="PTHR10584">
    <property type="entry name" value="SUGAR KINASE"/>
    <property type="match status" value="1"/>
</dbReference>
<proteinExistence type="inferred from homology"/>
<comment type="catalytic activity">
    <reaction evidence="10">
        <text>2-deoxy-D-ribose + ATP = 2-deoxy-D-ribose 5-phosphate + ADP + H(+)</text>
        <dbReference type="Rhea" id="RHEA:30871"/>
        <dbReference type="ChEBI" id="CHEBI:15378"/>
        <dbReference type="ChEBI" id="CHEBI:30616"/>
        <dbReference type="ChEBI" id="CHEBI:62877"/>
        <dbReference type="ChEBI" id="CHEBI:90761"/>
        <dbReference type="ChEBI" id="CHEBI:456216"/>
        <dbReference type="EC" id="2.7.1.229"/>
    </reaction>
</comment>
<evidence type="ECO:0000256" key="8">
    <source>
        <dbReference type="ARBA" id="ARBA00022958"/>
    </source>
</evidence>
<protein>
    <recommendedName>
        <fullName evidence="10">Deoxyribokinase</fullName>
        <shortName evidence="10">dRK</shortName>
        <ecNumber evidence="10">2.7.1.229</ecNumber>
    </recommendedName>
    <alternativeName>
        <fullName evidence="10">ATP:2-deoxy-D-ribose 5-phosphotransferase</fullName>
    </alternativeName>
</protein>
<dbReference type="Pfam" id="PF00294">
    <property type="entry name" value="PfkB"/>
    <property type="match status" value="1"/>
</dbReference>
<evidence type="ECO:0000256" key="7">
    <source>
        <dbReference type="ARBA" id="ARBA00022842"/>
    </source>
</evidence>
<keyword evidence="4 10" id="KW-0547">Nucleotide-binding</keyword>
<dbReference type="KEGG" id="pswu:SY83_03475"/>
<dbReference type="PANTHER" id="PTHR10584:SF166">
    <property type="entry name" value="RIBOKINASE"/>
    <property type="match status" value="1"/>
</dbReference>
<comment type="similarity">
    <text evidence="10">Belongs to the carbohydrate kinase PfkB family. Deoxyribokinase subfamily.</text>
</comment>
<comment type="subunit">
    <text evidence="10">Homodimer.</text>
</comment>
<comment type="function">
    <text evidence="10">Catalyzes the ATP-dependent phosphorylation of 2-deoxy-D-ribose to 2-deoxy-D-ribose 5-phosphate (dRib-5P), allowing the use of deoxyribose as the sole carbon source.</text>
</comment>
<feature type="binding site" evidence="10">
    <location>
        <position position="282"/>
    </location>
    <ligand>
        <name>K(+)</name>
        <dbReference type="ChEBI" id="CHEBI:29103"/>
    </ligand>
</feature>
<dbReference type="GO" id="GO:0004747">
    <property type="term" value="F:ribokinase activity"/>
    <property type="evidence" value="ECO:0007669"/>
    <property type="project" value="UniProtKB-UniRule"/>
</dbReference>
<evidence type="ECO:0000256" key="4">
    <source>
        <dbReference type="ARBA" id="ARBA00022741"/>
    </source>
</evidence>
<feature type="binding site" evidence="10">
    <location>
        <position position="247"/>
    </location>
    <ligand>
        <name>substrate</name>
    </ligand>
</feature>
<feature type="binding site" evidence="10">
    <location>
        <position position="241"/>
    </location>
    <ligand>
        <name>K(+)</name>
        <dbReference type="ChEBI" id="CHEBI:29103"/>
    </ligand>
</feature>
<dbReference type="PRINTS" id="PR00990">
    <property type="entry name" value="RIBOKINASE"/>
</dbReference>
<comment type="similarity">
    <text evidence="1">Belongs to the carbohydrate kinase pfkB family.</text>
</comment>
<comment type="caution">
    <text evidence="10">Lacks conserved residue(s) required for the propagation of feature annotation.</text>
</comment>
<keyword evidence="9 10" id="KW-0119">Carbohydrate metabolism</keyword>
<keyword evidence="13" id="KW-1185">Reference proteome</keyword>
<comment type="subcellular location">
    <subcellularLocation>
        <location evidence="10">Cytoplasm</location>
    </subcellularLocation>
</comment>
<dbReference type="InterPro" id="IPR011611">
    <property type="entry name" value="PfkB_dom"/>
</dbReference>
<dbReference type="UniPathway" id="UPA00916">
    <property type="reaction ID" value="UER00889"/>
</dbReference>
<dbReference type="Proteomes" id="UP000076927">
    <property type="component" value="Chromosome"/>
</dbReference>
<gene>
    <name evidence="10" type="primary">deoK</name>
    <name evidence="12" type="ORF">SY83_03475</name>
</gene>
<dbReference type="InterPro" id="IPR002139">
    <property type="entry name" value="Ribo/fructo_kinase"/>
</dbReference>
<comment type="cofactor">
    <cofactor evidence="10">
        <name>Mg(2+)</name>
        <dbReference type="ChEBI" id="CHEBI:18420"/>
    </cofactor>
</comment>
<keyword evidence="7 10" id="KW-0460">Magnesium</keyword>
<dbReference type="PROSITE" id="PS00584">
    <property type="entry name" value="PFKB_KINASES_2"/>
    <property type="match status" value="1"/>
</dbReference>
<evidence type="ECO:0000256" key="1">
    <source>
        <dbReference type="ARBA" id="ARBA00005380"/>
    </source>
</evidence>
<reference evidence="12 13" key="1">
    <citation type="submission" date="2015-01" db="EMBL/GenBank/DDBJ databases">
        <title>Paenibacillus swuensis/DY6/whole genome sequencing.</title>
        <authorList>
            <person name="Kim M.K."/>
            <person name="Srinivasan S."/>
            <person name="Lee J.-J."/>
        </authorList>
    </citation>
    <scope>NUCLEOTIDE SEQUENCE [LARGE SCALE GENOMIC DNA]</scope>
    <source>
        <strain evidence="12 13">DY6</strain>
    </source>
</reference>
<feature type="binding site" evidence="10">
    <location>
        <position position="280"/>
    </location>
    <ligand>
        <name>K(+)</name>
        <dbReference type="ChEBI" id="CHEBI:29103"/>
    </ligand>
</feature>
<sequence length="296" mass="30707">MDLVVSMQRMPKTGETVMGEGIHTIPGGKGANQAIGCAKLGAQVTMIGAVGEDGFGDAIVRQMEKHGIATDTIARLTDTSTGTATIFHTPEDNCIVIVPGANGHCTPASIEGYISLIQGADLVLVQLEIPLETVREALKLAREAGVATVLNPAPARELPVELLGLADYITPNETEFEALTGEAYASEEALEAGMRCWQEANGPKLLVTRGKLGVSFLEQAEGGLPLAQLRTVPAPVVDAVDTTGAGDAFNAAFSYCVASGHTLESAVSFAVKAASLSVTRFGAQDGMPTLEEVSIS</sequence>
<feature type="binding site" evidence="10">
    <location>
        <position position="277"/>
    </location>
    <ligand>
        <name>K(+)</name>
        <dbReference type="ChEBI" id="CHEBI:29103"/>
    </ligand>
</feature>
<dbReference type="InterPro" id="IPR029056">
    <property type="entry name" value="Ribokinase-like"/>
</dbReference>
<dbReference type="PROSITE" id="PS00583">
    <property type="entry name" value="PFKB_KINASES_1"/>
    <property type="match status" value="1"/>
</dbReference>
<name>A0A172TNV9_9BACL</name>
<evidence type="ECO:0000259" key="11">
    <source>
        <dbReference type="Pfam" id="PF00294"/>
    </source>
</evidence>
<dbReference type="NCBIfam" id="TIGR02152">
    <property type="entry name" value="D_ribokin_bact"/>
    <property type="match status" value="1"/>
</dbReference>
<dbReference type="Gene3D" id="3.40.1190.20">
    <property type="match status" value="1"/>
</dbReference>
<feature type="binding site" evidence="10">
    <location>
        <begin position="28"/>
        <end position="32"/>
    </location>
    <ligand>
        <name>substrate</name>
    </ligand>
</feature>
<keyword evidence="8 10" id="KW-0630">Potassium</keyword>
<evidence type="ECO:0000313" key="12">
    <source>
        <dbReference type="EMBL" id="ANE48700.1"/>
    </source>
</evidence>
<dbReference type="GO" id="GO:0019303">
    <property type="term" value="P:D-ribose catabolic process"/>
    <property type="evidence" value="ECO:0007669"/>
    <property type="project" value="UniProtKB-UniPathway"/>
</dbReference>
<feature type="binding site" evidence="10">
    <location>
        <begin position="246"/>
        <end position="247"/>
    </location>
    <ligand>
        <name>ATP</name>
        <dbReference type="ChEBI" id="CHEBI:30616"/>
    </ligand>
</feature>
<keyword evidence="10" id="KW-0963">Cytoplasm</keyword>
<dbReference type="PATRIC" id="fig|1178515.4.peg.686"/>
<keyword evidence="3 10" id="KW-0479">Metal-binding</keyword>
<dbReference type="EC" id="2.7.1.229" evidence="10"/>
<dbReference type="GO" id="GO:0046872">
    <property type="term" value="F:metal ion binding"/>
    <property type="evidence" value="ECO:0007669"/>
    <property type="project" value="UniProtKB-KW"/>
</dbReference>
<feature type="binding site" evidence="10">
    <location>
        <begin position="208"/>
        <end position="213"/>
    </location>
    <ligand>
        <name>ATP</name>
        <dbReference type="ChEBI" id="CHEBI:30616"/>
    </ligand>
</feature>
<keyword evidence="5 10" id="KW-0418">Kinase</keyword>
<dbReference type="SUPFAM" id="SSF53613">
    <property type="entry name" value="Ribokinase-like"/>
    <property type="match status" value="1"/>
</dbReference>
<organism evidence="12 13">
    <name type="scientific">Paenibacillus swuensis</name>
    <dbReference type="NCBI Taxonomy" id="1178515"/>
    <lineage>
        <taxon>Bacteria</taxon>
        <taxon>Bacillati</taxon>
        <taxon>Bacillota</taxon>
        <taxon>Bacilli</taxon>
        <taxon>Bacillales</taxon>
        <taxon>Paenibacillaceae</taxon>
        <taxon>Paenibacillus</taxon>
    </lineage>
</organism>
<dbReference type="EMBL" id="CP011388">
    <property type="protein sequence ID" value="ANE48700.1"/>
    <property type="molecule type" value="Genomic_DNA"/>
</dbReference>
<keyword evidence="6 10" id="KW-0067">ATP-binding</keyword>
<evidence type="ECO:0000313" key="13">
    <source>
        <dbReference type="Proteomes" id="UP000076927"/>
    </source>
</evidence>
<evidence type="ECO:0000256" key="9">
    <source>
        <dbReference type="ARBA" id="ARBA00023277"/>
    </source>
</evidence>
<evidence type="ECO:0000256" key="5">
    <source>
        <dbReference type="ARBA" id="ARBA00022777"/>
    </source>
</evidence>
<feature type="binding site" evidence="10">
    <location>
        <position position="128"/>
    </location>
    <ligand>
        <name>substrate</name>
    </ligand>
</feature>
<dbReference type="CDD" id="cd01174">
    <property type="entry name" value="ribokinase"/>
    <property type="match status" value="1"/>
</dbReference>
<dbReference type="InterPro" id="IPR002173">
    <property type="entry name" value="Carboh/pur_kinase_PfkB_CS"/>
</dbReference>
<dbReference type="AlphaFoldDB" id="A0A172TNV9"/>
<feature type="binding site" evidence="10">
    <location>
        <position position="243"/>
    </location>
    <ligand>
        <name>K(+)</name>
        <dbReference type="ChEBI" id="CHEBI:29103"/>
    </ligand>
</feature>
<dbReference type="STRING" id="1178515.SY83_03475"/>
<feature type="domain" description="Carbohydrate kinase PfkB" evidence="11">
    <location>
        <begin position="13"/>
        <end position="289"/>
    </location>
</feature>